<dbReference type="SUPFAM" id="SSF51556">
    <property type="entry name" value="Metallo-dependent hydrolases"/>
    <property type="match status" value="1"/>
</dbReference>
<dbReference type="InterPro" id="IPR032466">
    <property type="entry name" value="Metal_Hydrolase"/>
</dbReference>
<accession>A0A0R3UET8</accession>
<sequence>MSKADWGRPGIIPGLHENGEKRRPPPSGASSGLFGFVADPNDSKTPPGIGDQGPVPEADSQPPEKPSIVEESLPSNVVSQNTEPSPQVTSDLLIRGGKIMGGEHMYAADILVKNGKINAIGENLRVAQQIPEIDATNLVIGPGLVDFSATSHAFSSRLGAEGMADPALIREATSRAVLSGATTIVDTVYTDDGQSPLSAIAAYLQALKTTYVHCNVAVRAGIRHLTISSISDIETLAKRHHVKSFLLAISENDQILCENGSPESTVLYGVLCACRGLGILPTIGLDKITGSWIPQSEGDPELRLASIAIKIAKLAGCPIILSPVRCTSVMHKIYTSQHDNQPLFIYADVAAEAFHQAVSCDKDALHGLAPYIGADKNVVLSSGESFILPNQPNPPGGSWTQQIYQNIVKCGWANDRHVTEASSKRPAQLAGLYPHKGHLTIGADADLVLWPENDRNKPVFTVVGGRIAVQYSQLRNSTPRDRENGNAIKAGYIVSEQGPCDSLTAIQDMVGSFRDNHTEVGHVEISKRSSEYSLNPMFVSTLLYNRCVYLKIKELGKALQTTLSAPPSTPPQPPPAPPSEKAINKAENDRLGPSGDVAAAGLPTRDLRSIASQYKRDSLASTFKLTGM</sequence>
<feature type="compositionally biased region" description="Polar residues" evidence="2">
    <location>
        <begin position="73"/>
        <end position="89"/>
    </location>
</feature>
<dbReference type="GO" id="GO:0016812">
    <property type="term" value="F:hydrolase activity, acting on carbon-nitrogen (but not peptide) bonds, in cyclic amides"/>
    <property type="evidence" value="ECO:0007669"/>
    <property type="project" value="TreeGrafter"/>
</dbReference>
<dbReference type="OrthoDB" id="10258955at2759"/>
<dbReference type="PANTHER" id="PTHR11647">
    <property type="entry name" value="HYDRANTOINASE/DIHYDROPYRIMIDINASE FAMILY MEMBER"/>
    <property type="match status" value="1"/>
</dbReference>
<feature type="region of interest" description="Disordered" evidence="2">
    <location>
        <begin position="1"/>
        <end position="89"/>
    </location>
</feature>
<dbReference type="STRING" id="53468.A0A0R3UET8"/>
<evidence type="ECO:0000256" key="1">
    <source>
        <dbReference type="ARBA" id="ARBA00008829"/>
    </source>
</evidence>
<dbReference type="InterPro" id="IPR011059">
    <property type="entry name" value="Metal-dep_hydrolase_composite"/>
</dbReference>
<protein>
    <recommendedName>
        <fullName evidence="5">Amidohydrolase-related domain-containing protein</fullName>
    </recommendedName>
</protein>
<proteinExistence type="inferred from homology"/>
<dbReference type="SUPFAM" id="SSF51338">
    <property type="entry name" value="Composite domain of metallo-dependent hydrolases"/>
    <property type="match status" value="1"/>
</dbReference>
<dbReference type="Proteomes" id="UP000267029">
    <property type="component" value="Unassembled WGS sequence"/>
</dbReference>
<gene>
    <name evidence="3" type="ORF">MCOS_LOCUS5558</name>
</gene>
<dbReference type="InterPro" id="IPR050378">
    <property type="entry name" value="Metallo-dep_Hydrolases_sf"/>
</dbReference>
<name>A0A0R3UET8_MESCO</name>
<dbReference type="Gene3D" id="3.20.20.140">
    <property type="entry name" value="Metal-dependent hydrolases"/>
    <property type="match status" value="2"/>
</dbReference>
<organism evidence="3 4">
    <name type="scientific">Mesocestoides corti</name>
    <name type="common">Flatworm</name>
    <dbReference type="NCBI Taxonomy" id="53468"/>
    <lineage>
        <taxon>Eukaryota</taxon>
        <taxon>Metazoa</taxon>
        <taxon>Spiralia</taxon>
        <taxon>Lophotrochozoa</taxon>
        <taxon>Platyhelminthes</taxon>
        <taxon>Cestoda</taxon>
        <taxon>Eucestoda</taxon>
        <taxon>Cyclophyllidea</taxon>
        <taxon>Mesocestoididae</taxon>
        <taxon>Mesocestoides</taxon>
    </lineage>
</organism>
<dbReference type="EMBL" id="UXSR01005201">
    <property type="protein sequence ID" value="VDD79555.1"/>
    <property type="molecule type" value="Genomic_DNA"/>
</dbReference>
<feature type="compositionally biased region" description="Pro residues" evidence="2">
    <location>
        <begin position="567"/>
        <end position="578"/>
    </location>
</feature>
<dbReference type="PANTHER" id="PTHR11647:SF1">
    <property type="entry name" value="COLLAPSIN RESPONSE MEDIATOR PROTEIN"/>
    <property type="match status" value="1"/>
</dbReference>
<feature type="region of interest" description="Disordered" evidence="2">
    <location>
        <begin position="562"/>
        <end position="603"/>
    </location>
</feature>
<evidence type="ECO:0000313" key="3">
    <source>
        <dbReference type="EMBL" id="VDD79555.1"/>
    </source>
</evidence>
<comment type="similarity">
    <text evidence="1">Belongs to the metallo-dependent hydrolases superfamily. Hydantoinase/dihydropyrimidinase family.</text>
</comment>
<reference evidence="3 4" key="1">
    <citation type="submission" date="2018-10" db="EMBL/GenBank/DDBJ databases">
        <authorList>
            <consortium name="Pathogen Informatics"/>
        </authorList>
    </citation>
    <scope>NUCLEOTIDE SEQUENCE [LARGE SCALE GENOMIC DNA]</scope>
</reference>
<evidence type="ECO:0000313" key="4">
    <source>
        <dbReference type="Proteomes" id="UP000267029"/>
    </source>
</evidence>
<evidence type="ECO:0000256" key="2">
    <source>
        <dbReference type="SAM" id="MobiDB-lite"/>
    </source>
</evidence>
<dbReference type="AlphaFoldDB" id="A0A0R3UET8"/>
<dbReference type="GO" id="GO:0005829">
    <property type="term" value="C:cytosol"/>
    <property type="evidence" value="ECO:0007669"/>
    <property type="project" value="TreeGrafter"/>
</dbReference>
<keyword evidence="4" id="KW-1185">Reference proteome</keyword>
<evidence type="ECO:0008006" key="5">
    <source>
        <dbReference type="Google" id="ProtNLM"/>
    </source>
</evidence>